<gene>
    <name evidence="1" type="ORF">I4F81_010350</name>
</gene>
<name>A0ACC3CDJ8_PYRYE</name>
<dbReference type="Proteomes" id="UP000798662">
    <property type="component" value="Chromosome 3"/>
</dbReference>
<evidence type="ECO:0000313" key="2">
    <source>
        <dbReference type="Proteomes" id="UP000798662"/>
    </source>
</evidence>
<proteinExistence type="predicted"/>
<comment type="caution">
    <text evidence="1">The sequence shown here is derived from an EMBL/GenBank/DDBJ whole genome shotgun (WGS) entry which is preliminary data.</text>
</comment>
<reference evidence="1" key="1">
    <citation type="submission" date="2019-11" db="EMBL/GenBank/DDBJ databases">
        <title>Nori genome reveals adaptations in red seaweeds to the harsh intertidal environment.</title>
        <authorList>
            <person name="Wang D."/>
            <person name="Mao Y."/>
        </authorList>
    </citation>
    <scope>NUCLEOTIDE SEQUENCE</scope>
    <source>
        <tissue evidence="1">Gametophyte</tissue>
    </source>
</reference>
<evidence type="ECO:0000313" key="1">
    <source>
        <dbReference type="EMBL" id="KAK1867852.1"/>
    </source>
</evidence>
<keyword evidence="2" id="KW-1185">Reference proteome</keyword>
<dbReference type="EMBL" id="CM020620">
    <property type="protein sequence ID" value="KAK1867852.1"/>
    <property type="molecule type" value="Genomic_DNA"/>
</dbReference>
<accession>A0ACC3CDJ8</accession>
<organism evidence="1 2">
    <name type="scientific">Pyropia yezoensis</name>
    <name type="common">Susabi-nori</name>
    <name type="synonym">Porphyra yezoensis</name>
    <dbReference type="NCBI Taxonomy" id="2788"/>
    <lineage>
        <taxon>Eukaryota</taxon>
        <taxon>Rhodophyta</taxon>
        <taxon>Bangiophyceae</taxon>
        <taxon>Bangiales</taxon>
        <taxon>Bangiaceae</taxon>
        <taxon>Pyropia</taxon>
    </lineage>
</organism>
<sequence length="238" mass="24781">MALRWTPALVRFCHQMDTTVPARCVRFSENAALWAQVATAYGALVIRAPVTQGDVVLVIPASGGVGKAAIELVVQAGGVAIGVTRSAAKAAAIRDDGAAHIIVTSEDDLVERVQAITGGEGVAVVFDALTDDALMADLVTVTRSGGAIVQFGGIGGSPLTLPLVQFIAKGLKYYGYSLCEMCTDAAALDPLRAFVVKGVTAGAFKLRVGKVFPFEEMVEVHRYLEAGSMDGSVVVRVS</sequence>
<protein>
    <submittedName>
        <fullName evidence="1">Uncharacterized protein</fullName>
    </submittedName>
</protein>